<dbReference type="EMBL" id="JAINUG010000035">
    <property type="protein sequence ID" value="KAJ8408490.1"/>
    <property type="molecule type" value="Genomic_DNA"/>
</dbReference>
<organism evidence="3 4">
    <name type="scientific">Aldrovandia affinis</name>
    <dbReference type="NCBI Taxonomy" id="143900"/>
    <lineage>
        <taxon>Eukaryota</taxon>
        <taxon>Metazoa</taxon>
        <taxon>Chordata</taxon>
        <taxon>Craniata</taxon>
        <taxon>Vertebrata</taxon>
        <taxon>Euteleostomi</taxon>
        <taxon>Actinopterygii</taxon>
        <taxon>Neopterygii</taxon>
        <taxon>Teleostei</taxon>
        <taxon>Notacanthiformes</taxon>
        <taxon>Halosauridae</taxon>
        <taxon>Aldrovandia</taxon>
    </lineage>
</organism>
<dbReference type="SUPFAM" id="SSF53098">
    <property type="entry name" value="Ribonuclease H-like"/>
    <property type="match status" value="1"/>
</dbReference>
<proteinExistence type="predicted"/>
<feature type="region of interest" description="Disordered" evidence="1">
    <location>
        <begin position="84"/>
        <end position="106"/>
    </location>
</feature>
<dbReference type="PANTHER" id="PTHR47611">
    <property type="entry name" value="HAT DIMERISATION DOMAIN, C-TERMINAL"/>
    <property type="match status" value="1"/>
</dbReference>
<gene>
    <name evidence="3" type="ORF">AAFF_G00259040</name>
</gene>
<keyword evidence="4" id="KW-1185">Reference proteome</keyword>
<sequence length="214" mass="23882">MILPLKTRILQSMAPSEEDSTITRAVKAAIREDLNPRYTDPPNLQEYLHRSTALDPRFKFLSHLDHAVRQMTYSDLTTEIVGTEEGQATEPIGADSEESPPPQKKSAMEELFREIFVCKDTGKTFANTIEEEVASYKAASGIPVDGDPLAWWKSNECKYPHIAMMARRYLAVPGTSVPSERVFSTAGDILTAKRSPLSPDNADILIFLKKNVKL</sequence>
<reference evidence="3" key="1">
    <citation type="journal article" date="2023" name="Science">
        <title>Genome structures resolve the early diversification of teleost fishes.</title>
        <authorList>
            <person name="Parey E."/>
            <person name="Louis A."/>
            <person name="Montfort J."/>
            <person name="Bouchez O."/>
            <person name="Roques C."/>
            <person name="Iampietro C."/>
            <person name="Lluch J."/>
            <person name="Castinel A."/>
            <person name="Donnadieu C."/>
            <person name="Desvignes T."/>
            <person name="Floi Bucao C."/>
            <person name="Jouanno E."/>
            <person name="Wen M."/>
            <person name="Mejri S."/>
            <person name="Dirks R."/>
            <person name="Jansen H."/>
            <person name="Henkel C."/>
            <person name="Chen W.J."/>
            <person name="Zahm M."/>
            <person name="Cabau C."/>
            <person name="Klopp C."/>
            <person name="Thompson A.W."/>
            <person name="Robinson-Rechavi M."/>
            <person name="Braasch I."/>
            <person name="Lecointre G."/>
            <person name="Bobe J."/>
            <person name="Postlethwait J.H."/>
            <person name="Berthelot C."/>
            <person name="Roest Crollius H."/>
            <person name="Guiguen Y."/>
        </authorList>
    </citation>
    <scope>NUCLEOTIDE SEQUENCE</scope>
    <source>
        <strain evidence="3">NC1722</strain>
    </source>
</reference>
<feature type="domain" description="HAT C-terminal dimerisation" evidence="2">
    <location>
        <begin position="143"/>
        <end position="211"/>
    </location>
</feature>
<dbReference type="Pfam" id="PF05699">
    <property type="entry name" value="Dimer_Tnp_hAT"/>
    <property type="match status" value="1"/>
</dbReference>
<evidence type="ECO:0000256" key="1">
    <source>
        <dbReference type="SAM" id="MobiDB-lite"/>
    </source>
</evidence>
<dbReference type="InterPro" id="IPR012337">
    <property type="entry name" value="RNaseH-like_sf"/>
</dbReference>
<protein>
    <recommendedName>
        <fullName evidence="2">HAT C-terminal dimerisation domain-containing protein</fullName>
    </recommendedName>
</protein>
<accession>A0AAD7STS5</accession>
<dbReference type="GO" id="GO:0046983">
    <property type="term" value="F:protein dimerization activity"/>
    <property type="evidence" value="ECO:0007669"/>
    <property type="project" value="InterPro"/>
</dbReference>
<dbReference type="InterPro" id="IPR008906">
    <property type="entry name" value="HATC_C_dom"/>
</dbReference>
<evidence type="ECO:0000313" key="4">
    <source>
        <dbReference type="Proteomes" id="UP001221898"/>
    </source>
</evidence>
<comment type="caution">
    <text evidence="3">The sequence shown here is derived from an EMBL/GenBank/DDBJ whole genome shotgun (WGS) entry which is preliminary data.</text>
</comment>
<name>A0AAD7STS5_9TELE</name>
<evidence type="ECO:0000259" key="2">
    <source>
        <dbReference type="Pfam" id="PF05699"/>
    </source>
</evidence>
<dbReference type="Proteomes" id="UP001221898">
    <property type="component" value="Unassembled WGS sequence"/>
</dbReference>
<dbReference type="AlphaFoldDB" id="A0AAD7STS5"/>
<dbReference type="PANTHER" id="PTHR47611:SF3">
    <property type="entry name" value="HAT C-TERMINAL DIMERISATION DOMAIN-CONTAINING PROTEIN"/>
    <property type="match status" value="1"/>
</dbReference>
<evidence type="ECO:0000313" key="3">
    <source>
        <dbReference type="EMBL" id="KAJ8408490.1"/>
    </source>
</evidence>